<feature type="signal peptide" evidence="1">
    <location>
        <begin position="1"/>
        <end position="22"/>
    </location>
</feature>
<sequence length="163" mass="18005">MKLTKTLVFILLFSASALLAQAARLTAEFQDGTPSQNGTAFRIMVELSQQVKDGLFIDLPGQSKMVPYEIQLNGNALWMKNDLSEPADNLAVHWDFSDSGLVVRFKAGLLQSGDRIELFCTPHIVDSTSATRRIVLKEMTVSASDITEGQILDSRDFPSLKNK</sequence>
<proteinExistence type="predicted"/>
<dbReference type="EMBL" id="DRQG01000118">
    <property type="protein sequence ID" value="HGY56629.1"/>
    <property type="molecule type" value="Genomic_DNA"/>
</dbReference>
<evidence type="ECO:0000313" key="2">
    <source>
        <dbReference type="EMBL" id="HGY56629.1"/>
    </source>
</evidence>
<dbReference type="AlphaFoldDB" id="A0A7V4WVR1"/>
<organism evidence="2">
    <name type="scientific">Caldithrix abyssi</name>
    <dbReference type="NCBI Taxonomy" id="187145"/>
    <lineage>
        <taxon>Bacteria</taxon>
        <taxon>Pseudomonadati</taxon>
        <taxon>Calditrichota</taxon>
        <taxon>Calditrichia</taxon>
        <taxon>Calditrichales</taxon>
        <taxon>Calditrichaceae</taxon>
        <taxon>Caldithrix</taxon>
    </lineage>
</organism>
<feature type="chain" id="PRO_5031327137" evidence="1">
    <location>
        <begin position="23"/>
        <end position="163"/>
    </location>
</feature>
<name>A0A7V4WVR1_CALAY</name>
<gene>
    <name evidence="2" type="ORF">ENK44_13045</name>
</gene>
<dbReference type="Proteomes" id="UP000885779">
    <property type="component" value="Unassembled WGS sequence"/>
</dbReference>
<evidence type="ECO:0000256" key="1">
    <source>
        <dbReference type="SAM" id="SignalP"/>
    </source>
</evidence>
<protein>
    <submittedName>
        <fullName evidence="2">Uncharacterized protein</fullName>
    </submittedName>
</protein>
<accession>A0A7V4WVR1</accession>
<reference evidence="2" key="1">
    <citation type="journal article" date="2020" name="mSystems">
        <title>Genome- and Community-Level Interaction Insights into Carbon Utilization and Element Cycling Functions of Hydrothermarchaeota in Hydrothermal Sediment.</title>
        <authorList>
            <person name="Zhou Z."/>
            <person name="Liu Y."/>
            <person name="Xu W."/>
            <person name="Pan J."/>
            <person name="Luo Z.H."/>
            <person name="Li M."/>
        </authorList>
    </citation>
    <scope>NUCLEOTIDE SEQUENCE [LARGE SCALE GENOMIC DNA]</scope>
    <source>
        <strain evidence="2">HyVt-577</strain>
    </source>
</reference>
<comment type="caution">
    <text evidence="2">The sequence shown here is derived from an EMBL/GenBank/DDBJ whole genome shotgun (WGS) entry which is preliminary data.</text>
</comment>
<keyword evidence="1" id="KW-0732">Signal</keyword>